<keyword evidence="3" id="KW-1185">Reference proteome</keyword>
<sequence>MSTAAIPGKGLEGLIHGVNVSFIVTAIISIVGLILAFFIHDEKEKKISSR</sequence>
<evidence type="ECO:0000313" key="3">
    <source>
        <dbReference type="Proteomes" id="UP001275436"/>
    </source>
</evidence>
<keyword evidence="1" id="KW-1133">Transmembrane helix</keyword>
<organism evidence="2 3">
    <name type="scientific">Oceanobacillus kimchii</name>
    <dbReference type="NCBI Taxonomy" id="746691"/>
    <lineage>
        <taxon>Bacteria</taxon>
        <taxon>Bacillati</taxon>
        <taxon>Bacillota</taxon>
        <taxon>Bacilli</taxon>
        <taxon>Bacillales</taxon>
        <taxon>Bacillaceae</taxon>
        <taxon>Oceanobacillus</taxon>
    </lineage>
</organism>
<accession>A0ABQ5TIM0</accession>
<comment type="caution">
    <text evidence="2">The sequence shown here is derived from an EMBL/GenBank/DDBJ whole genome shotgun (WGS) entry which is preliminary data.</text>
</comment>
<dbReference type="Proteomes" id="UP001275436">
    <property type="component" value="Unassembled WGS sequence"/>
</dbReference>
<evidence type="ECO:0000313" key="2">
    <source>
        <dbReference type="EMBL" id="GLO65488.1"/>
    </source>
</evidence>
<name>A0ABQ5TIM0_9BACI</name>
<proteinExistence type="predicted"/>
<feature type="transmembrane region" description="Helical" evidence="1">
    <location>
        <begin position="20"/>
        <end position="40"/>
    </location>
</feature>
<reference evidence="2 3" key="1">
    <citation type="submission" date="2023-02" db="EMBL/GenBank/DDBJ databases">
        <title>Oceanobacillus kimchii IFOP_LL358 isolated form Alexandrium catenella lab strain.</title>
        <authorList>
            <person name="Gajardo G."/>
            <person name="Ueki S."/>
            <person name="Maruyama F."/>
        </authorList>
    </citation>
    <scope>NUCLEOTIDE SEQUENCE [LARGE SCALE GENOMIC DNA]</scope>
    <source>
        <strain evidence="2 3">IFOP_LL358</strain>
    </source>
</reference>
<evidence type="ECO:0000256" key="1">
    <source>
        <dbReference type="SAM" id="Phobius"/>
    </source>
</evidence>
<keyword evidence="1" id="KW-0472">Membrane</keyword>
<gene>
    <name evidence="2" type="ORF">MACH08_12720</name>
</gene>
<protein>
    <submittedName>
        <fullName evidence="2">Uncharacterized protein</fullName>
    </submittedName>
</protein>
<dbReference type="EMBL" id="BSKO01000001">
    <property type="protein sequence ID" value="GLO65488.1"/>
    <property type="molecule type" value="Genomic_DNA"/>
</dbReference>
<keyword evidence="1" id="KW-0812">Transmembrane</keyword>